<keyword evidence="1" id="KW-0949">S-adenosyl-L-methionine</keyword>
<dbReference type="GO" id="GO:0043365">
    <property type="term" value="F:[formate-C-acetyltransferase]-activating enzyme activity"/>
    <property type="evidence" value="ECO:0007669"/>
    <property type="project" value="InterPro"/>
</dbReference>
<dbReference type="SFLD" id="SFLDG01066">
    <property type="entry name" value="organic_radical-activating_enz"/>
    <property type="match status" value="1"/>
</dbReference>
<evidence type="ECO:0000256" key="1">
    <source>
        <dbReference type="ARBA" id="ARBA00022691"/>
    </source>
</evidence>
<protein>
    <submittedName>
        <fullName evidence="5">Anaerobic ribonucleotide reductase-activating protein</fullName>
    </submittedName>
</protein>
<name>A0A4Y7RG93_9FIRM</name>
<proteinExistence type="predicted"/>
<dbReference type="AlphaFoldDB" id="A0A4Y7RG93"/>
<evidence type="ECO:0000313" key="5">
    <source>
        <dbReference type="EMBL" id="TEB07770.1"/>
    </source>
</evidence>
<organism evidence="5 6">
    <name type="scientific">Pelotomaculum schinkii</name>
    <dbReference type="NCBI Taxonomy" id="78350"/>
    <lineage>
        <taxon>Bacteria</taxon>
        <taxon>Bacillati</taxon>
        <taxon>Bacillota</taxon>
        <taxon>Clostridia</taxon>
        <taxon>Eubacteriales</taxon>
        <taxon>Desulfotomaculaceae</taxon>
        <taxon>Pelotomaculum</taxon>
    </lineage>
</organism>
<dbReference type="InterPro" id="IPR007197">
    <property type="entry name" value="rSAM"/>
</dbReference>
<dbReference type="GO" id="GO:0051539">
    <property type="term" value="F:4 iron, 4 sulfur cluster binding"/>
    <property type="evidence" value="ECO:0007669"/>
    <property type="project" value="InterPro"/>
</dbReference>
<keyword evidence="3" id="KW-0408">Iron</keyword>
<keyword evidence="6" id="KW-1185">Reference proteome</keyword>
<reference evidence="5 6" key="1">
    <citation type="journal article" date="2018" name="Environ. Microbiol.">
        <title>Novel energy conservation strategies and behaviour of Pelotomaculum schinkii driving syntrophic propionate catabolism.</title>
        <authorList>
            <person name="Hidalgo-Ahumada C.A.P."/>
            <person name="Nobu M.K."/>
            <person name="Narihiro T."/>
            <person name="Tamaki H."/>
            <person name="Liu W.T."/>
            <person name="Kamagata Y."/>
            <person name="Stams A.J.M."/>
            <person name="Imachi H."/>
            <person name="Sousa D.Z."/>
        </authorList>
    </citation>
    <scope>NUCLEOTIDE SEQUENCE [LARGE SCALE GENOMIC DNA]</scope>
    <source>
        <strain evidence="5 6">HH</strain>
    </source>
</reference>
<dbReference type="EMBL" id="QFGA01000001">
    <property type="protein sequence ID" value="TEB07770.1"/>
    <property type="molecule type" value="Genomic_DNA"/>
</dbReference>
<keyword evidence="4" id="KW-0411">Iron-sulfur</keyword>
<dbReference type="CDD" id="cd01335">
    <property type="entry name" value="Radical_SAM"/>
    <property type="match status" value="1"/>
</dbReference>
<dbReference type="SFLD" id="SFLDF00299">
    <property type="entry name" value="anaerobic_ribonucleoside-triph"/>
    <property type="match status" value="1"/>
</dbReference>
<keyword evidence="2" id="KW-0479">Metal-binding</keyword>
<gene>
    <name evidence="5" type="ORF">Psch_01325</name>
</gene>
<dbReference type="Pfam" id="PF13353">
    <property type="entry name" value="Fer4_12"/>
    <property type="match status" value="1"/>
</dbReference>
<dbReference type="InterPro" id="IPR012837">
    <property type="entry name" value="NrdG"/>
</dbReference>
<evidence type="ECO:0000256" key="2">
    <source>
        <dbReference type="ARBA" id="ARBA00022723"/>
    </source>
</evidence>
<dbReference type="GO" id="GO:0046872">
    <property type="term" value="F:metal ion binding"/>
    <property type="evidence" value="ECO:0007669"/>
    <property type="project" value="UniProtKB-KW"/>
</dbReference>
<evidence type="ECO:0000313" key="6">
    <source>
        <dbReference type="Proteomes" id="UP000298324"/>
    </source>
</evidence>
<evidence type="ECO:0000256" key="4">
    <source>
        <dbReference type="ARBA" id="ARBA00023014"/>
    </source>
</evidence>
<dbReference type="SFLD" id="SFLDG01063">
    <property type="entry name" value="activating_enzymes__group_1"/>
    <property type="match status" value="1"/>
</dbReference>
<dbReference type="SFLD" id="SFLDS00029">
    <property type="entry name" value="Radical_SAM"/>
    <property type="match status" value="1"/>
</dbReference>
<dbReference type="Gene3D" id="3.20.20.70">
    <property type="entry name" value="Aldolase class I"/>
    <property type="match status" value="1"/>
</dbReference>
<comment type="caution">
    <text evidence="5">The sequence shown here is derived from an EMBL/GenBank/DDBJ whole genome shotgun (WGS) entry which is preliminary data.</text>
</comment>
<sequence length="205" mass="23443">MNVARILYPVKVLGPGNRIGIWLCGCSRECAGCSNPELWHMRDEYEISVSQLLNLITEIANNRYVDGFTITGGEPMDQSQELAVFIKYIKKISDDILIYSGYTIDALYKKDAPDMGSILNSIAILIDGAYIEDRNNNTPLVGSDNQKINILNYRYKERYEKYLSTINNQIQNFTTTDGVISVGIHRSSFKKELDERIDWVNRDRE</sequence>
<dbReference type="InterPro" id="IPR058240">
    <property type="entry name" value="rSAM_sf"/>
</dbReference>
<dbReference type="SUPFAM" id="SSF102114">
    <property type="entry name" value="Radical SAM enzymes"/>
    <property type="match status" value="1"/>
</dbReference>
<accession>A0A4Y7RG93</accession>
<dbReference type="InterPro" id="IPR013785">
    <property type="entry name" value="Aldolase_TIM"/>
</dbReference>
<evidence type="ECO:0000256" key="3">
    <source>
        <dbReference type="ARBA" id="ARBA00023004"/>
    </source>
</evidence>
<dbReference type="Proteomes" id="UP000298324">
    <property type="component" value="Unassembled WGS sequence"/>
</dbReference>
<dbReference type="RefSeq" id="WP_190239575.1">
    <property type="nucleotide sequence ID" value="NZ_QFGA01000001.1"/>
</dbReference>